<dbReference type="EMBL" id="GBRH01169410">
    <property type="protein sequence ID" value="JAE28486.1"/>
    <property type="molecule type" value="Transcribed_RNA"/>
</dbReference>
<dbReference type="AlphaFoldDB" id="A0A0A9H0Y2"/>
<organism evidence="1">
    <name type="scientific">Arundo donax</name>
    <name type="common">Giant reed</name>
    <name type="synonym">Donax arundinaceus</name>
    <dbReference type="NCBI Taxonomy" id="35708"/>
    <lineage>
        <taxon>Eukaryota</taxon>
        <taxon>Viridiplantae</taxon>
        <taxon>Streptophyta</taxon>
        <taxon>Embryophyta</taxon>
        <taxon>Tracheophyta</taxon>
        <taxon>Spermatophyta</taxon>
        <taxon>Magnoliopsida</taxon>
        <taxon>Liliopsida</taxon>
        <taxon>Poales</taxon>
        <taxon>Poaceae</taxon>
        <taxon>PACMAD clade</taxon>
        <taxon>Arundinoideae</taxon>
        <taxon>Arundineae</taxon>
        <taxon>Arundo</taxon>
    </lineage>
</organism>
<sequence length="26" mass="3093">MILCRYQRHHGLAPQISTHLIKAQNY</sequence>
<reference evidence="1" key="2">
    <citation type="journal article" date="2015" name="Data Brief">
        <title>Shoot transcriptome of the giant reed, Arundo donax.</title>
        <authorList>
            <person name="Barrero R.A."/>
            <person name="Guerrero F.D."/>
            <person name="Moolhuijzen P."/>
            <person name="Goolsby J.A."/>
            <person name="Tidwell J."/>
            <person name="Bellgard S.E."/>
            <person name="Bellgard M.I."/>
        </authorList>
    </citation>
    <scope>NUCLEOTIDE SEQUENCE</scope>
    <source>
        <tissue evidence="1">Shoot tissue taken approximately 20 cm above the soil surface</tissue>
    </source>
</reference>
<reference evidence="1" key="1">
    <citation type="submission" date="2014-09" db="EMBL/GenBank/DDBJ databases">
        <authorList>
            <person name="Magalhaes I.L.F."/>
            <person name="Oliveira U."/>
            <person name="Santos F.R."/>
            <person name="Vidigal T.H.D.A."/>
            <person name="Brescovit A.D."/>
            <person name="Santos A.J."/>
        </authorList>
    </citation>
    <scope>NUCLEOTIDE SEQUENCE</scope>
    <source>
        <tissue evidence="1">Shoot tissue taken approximately 20 cm above the soil surface</tissue>
    </source>
</reference>
<evidence type="ECO:0000313" key="1">
    <source>
        <dbReference type="EMBL" id="JAE28486.1"/>
    </source>
</evidence>
<protein>
    <submittedName>
        <fullName evidence="1">Ufm1-conjugating enzyme 1</fullName>
    </submittedName>
</protein>
<name>A0A0A9H0Y2_ARUDO</name>
<proteinExistence type="predicted"/>
<accession>A0A0A9H0Y2</accession>